<evidence type="ECO:0000256" key="1">
    <source>
        <dbReference type="SAM" id="MobiDB-lite"/>
    </source>
</evidence>
<accession>A0ABP1DUT1</accession>
<reference evidence="3" key="1">
    <citation type="submission" date="2024-04" db="EMBL/GenBank/DDBJ databases">
        <authorList>
            <person name="Shaw F."/>
            <person name="Minotto A."/>
        </authorList>
    </citation>
    <scope>NUCLEOTIDE SEQUENCE [LARGE SCALE GENOMIC DNA]</scope>
</reference>
<name>A0ABP1DUT1_9APHY</name>
<evidence type="ECO:0000313" key="3">
    <source>
        <dbReference type="Proteomes" id="UP001497453"/>
    </source>
</evidence>
<evidence type="ECO:0000313" key="2">
    <source>
        <dbReference type="EMBL" id="CAL1710592.1"/>
    </source>
</evidence>
<feature type="compositionally biased region" description="Acidic residues" evidence="1">
    <location>
        <begin position="245"/>
        <end position="257"/>
    </location>
</feature>
<organism evidence="2 3">
    <name type="scientific">Somion occarium</name>
    <dbReference type="NCBI Taxonomy" id="3059160"/>
    <lineage>
        <taxon>Eukaryota</taxon>
        <taxon>Fungi</taxon>
        <taxon>Dikarya</taxon>
        <taxon>Basidiomycota</taxon>
        <taxon>Agaricomycotina</taxon>
        <taxon>Agaricomycetes</taxon>
        <taxon>Polyporales</taxon>
        <taxon>Cerrenaceae</taxon>
        <taxon>Somion</taxon>
    </lineage>
</organism>
<sequence length="281" mass="31087">MATATGTNPTLAPAPLPVGQLESLKYKVQQMIESIQSLMGTIDLGGHPVMHSWPDILSKYNVLLSQSHNLANSLTVHPTGAPRGNVPGASQNILERLALHPSVPMTDTQLDNELIPYLRNQQTVDVLKLENDTVRHLAEHMQTKGSIGVLGPSNGPNFGRMGSQQKRPEYEDVLRECEQTRVEHDLRVERAVRAVTMLREKYDWKARVEVDQEEPEELEWDPRFQGQFQNGERPPDAESVGEQSNDTEDEEELEEVLGDGADQTPEGSPGPNSQDVAMAGS</sequence>
<protein>
    <recommendedName>
        <fullName evidence="4">Mediator of RNA polymerase II transcription subunit 8</fullName>
    </recommendedName>
</protein>
<dbReference type="Gene3D" id="1.20.58.1710">
    <property type="match status" value="1"/>
</dbReference>
<feature type="region of interest" description="Disordered" evidence="1">
    <location>
        <begin position="209"/>
        <end position="281"/>
    </location>
</feature>
<evidence type="ECO:0008006" key="4">
    <source>
        <dbReference type="Google" id="ProtNLM"/>
    </source>
</evidence>
<dbReference type="EMBL" id="OZ037949">
    <property type="protein sequence ID" value="CAL1710592.1"/>
    <property type="molecule type" value="Genomic_DNA"/>
</dbReference>
<gene>
    <name evidence="2" type="ORF">GFSPODELE1_LOCUS7903</name>
</gene>
<dbReference type="Proteomes" id="UP001497453">
    <property type="component" value="Chromosome 6"/>
</dbReference>
<proteinExistence type="predicted"/>
<keyword evidence="3" id="KW-1185">Reference proteome</keyword>